<evidence type="ECO:0000256" key="1">
    <source>
        <dbReference type="SAM" id="MobiDB-lite"/>
    </source>
</evidence>
<dbReference type="EMBL" id="CACTIH010000020">
    <property type="protein sequence ID" value="CAA2934914.1"/>
    <property type="molecule type" value="Genomic_DNA"/>
</dbReference>
<name>A0A8S0P9B6_OLEEU</name>
<gene>
    <name evidence="2" type="ORF">OLEA9_A019076</name>
</gene>
<dbReference type="AlphaFoldDB" id="A0A8S0P9B6"/>
<dbReference type="Gramene" id="OE9A019076T1">
    <property type="protein sequence ID" value="OE9A019076C1"/>
    <property type="gene ID" value="OE9A019076"/>
</dbReference>
<organism evidence="2 3">
    <name type="scientific">Olea europaea subsp. europaea</name>
    <dbReference type="NCBI Taxonomy" id="158383"/>
    <lineage>
        <taxon>Eukaryota</taxon>
        <taxon>Viridiplantae</taxon>
        <taxon>Streptophyta</taxon>
        <taxon>Embryophyta</taxon>
        <taxon>Tracheophyta</taxon>
        <taxon>Spermatophyta</taxon>
        <taxon>Magnoliopsida</taxon>
        <taxon>eudicotyledons</taxon>
        <taxon>Gunneridae</taxon>
        <taxon>Pentapetalae</taxon>
        <taxon>asterids</taxon>
        <taxon>lamiids</taxon>
        <taxon>Lamiales</taxon>
        <taxon>Oleaceae</taxon>
        <taxon>Oleeae</taxon>
        <taxon>Olea</taxon>
    </lineage>
</organism>
<proteinExistence type="predicted"/>
<dbReference type="PANTHER" id="PTHR31182:SF15">
    <property type="entry name" value="F26K24.5 PROTEIN"/>
    <property type="match status" value="1"/>
</dbReference>
<evidence type="ECO:0000313" key="3">
    <source>
        <dbReference type="Proteomes" id="UP000594638"/>
    </source>
</evidence>
<accession>A0A8S0P9B6</accession>
<dbReference type="OrthoDB" id="733571at2759"/>
<comment type="caution">
    <text evidence="2">The sequence shown here is derived from an EMBL/GenBank/DDBJ whole genome shotgun (WGS) entry which is preliminary data.</text>
</comment>
<reference evidence="2 3" key="1">
    <citation type="submission" date="2019-12" db="EMBL/GenBank/DDBJ databases">
        <authorList>
            <person name="Alioto T."/>
            <person name="Alioto T."/>
            <person name="Gomez Garrido J."/>
        </authorList>
    </citation>
    <scope>NUCLEOTIDE SEQUENCE [LARGE SCALE GENOMIC DNA]</scope>
</reference>
<dbReference type="PANTHER" id="PTHR31182">
    <property type="entry name" value="C2 NT-TYPE DOMAIN-CONTAINING PROTEIN"/>
    <property type="match status" value="1"/>
</dbReference>
<feature type="region of interest" description="Disordered" evidence="1">
    <location>
        <begin position="75"/>
        <end position="117"/>
    </location>
</feature>
<feature type="compositionally biased region" description="Basic and acidic residues" evidence="1">
    <location>
        <begin position="100"/>
        <end position="109"/>
    </location>
</feature>
<evidence type="ECO:0000313" key="2">
    <source>
        <dbReference type="EMBL" id="CAA2934914.1"/>
    </source>
</evidence>
<keyword evidence="3" id="KW-1185">Reference proteome</keyword>
<dbReference type="Proteomes" id="UP000594638">
    <property type="component" value="Unassembled WGS sequence"/>
</dbReference>
<protein>
    <submittedName>
        <fullName evidence="2">Uncharacterized protein</fullName>
    </submittedName>
</protein>
<sequence length="180" mass="20649">MSFDRIWDENSLSECSKRGESPVFIVSWNDHFFVLKVEADSYYIIEERLYGGCNQGFTLKFDRDTTIYRLLDTRQSSEEEPIDDKQNVGAVESDNSNLEQHVEPKEGMKEGTPVNDPMIQSRVKKKSKTEHLIYPLSLQSGPLMVDNTLACSSGAIFRLPLQWKHKTKCIPAQALQRVFD</sequence>